<organism evidence="3 4">
    <name type="scientific">Punica granatum</name>
    <name type="common">Pomegranate</name>
    <dbReference type="NCBI Taxonomy" id="22663"/>
    <lineage>
        <taxon>Eukaryota</taxon>
        <taxon>Viridiplantae</taxon>
        <taxon>Streptophyta</taxon>
        <taxon>Embryophyta</taxon>
        <taxon>Tracheophyta</taxon>
        <taxon>Spermatophyta</taxon>
        <taxon>Magnoliopsida</taxon>
        <taxon>eudicotyledons</taxon>
        <taxon>Gunneridae</taxon>
        <taxon>Pentapetalae</taxon>
        <taxon>rosids</taxon>
        <taxon>malvids</taxon>
        <taxon>Myrtales</taxon>
        <taxon>Lythraceae</taxon>
        <taxon>Punica</taxon>
    </lineage>
</organism>
<dbReference type="AlphaFoldDB" id="A0A2I0I9M7"/>
<keyword evidence="4" id="KW-1185">Reference proteome</keyword>
<protein>
    <recommendedName>
        <fullName evidence="2">Reverse transcriptase domain-containing protein</fullName>
    </recommendedName>
</protein>
<evidence type="ECO:0000256" key="1">
    <source>
        <dbReference type="SAM" id="MobiDB-lite"/>
    </source>
</evidence>
<dbReference type="STRING" id="22663.A0A2I0I9M7"/>
<proteinExistence type="predicted"/>
<dbReference type="PANTHER" id="PTHR33116">
    <property type="entry name" value="REVERSE TRANSCRIPTASE ZINC-BINDING DOMAIN-CONTAINING PROTEIN-RELATED-RELATED"/>
    <property type="match status" value="1"/>
</dbReference>
<dbReference type="PANTHER" id="PTHR33116:SF80">
    <property type="entry name" value="REVERSE TRANSCRIPTASE ZINC-BINDING DOMAIN-CONTAINING PROTEIN"/>
    <property type="match status" value="1"/>
</dbReference>
<gene>
    <name evidence="3" type="ORF">CRG98_038954</name>
</gene>
<dbReference type="InterPro" id="IPR043502">
    <property type="entry name" value="DNA/RNA_pol_sf"/>
</dbReference>
<evidence type="ECO:0000313" key="4">
    <source>
        <dbReference type="Proteomes" id="UP000233551"/>
    </source>
</evidence>
<dbReference type="SUPFAM" id="SSF56672">
    <property type="entry name" value="DNA/RNA polymerases"/>
    <property type="match status" value="1"/>
</dbReference>
<dbReference type="InterPro" id="IPR000477">
    <property type="entry name" value="RT_dom"/>
</dbReference>
<reference evidence="3 4" key="1">
    <citation type="submission" date="2017-11" db="EMBL/GenBank/DDBJ databases">
        <title>De-novo sequencing of pomegranate (Punica granatum L.) genome.</title>
        <authorList>
            <person name="Akparov Z."/>
            <person name="Amiraslanov A."/>
            <person name="Hajiyeva S."/>
            <person name="Abbasov M."/>
            <person name="Kaur K."/>
            <person name="Hamwieh A."/>
            <person name="Solovyev V."/>
            <person name="Salamov A."/>
            <person name="Braich B."/>
            <person name="Kosarev P."/>
            <person name="Mahmoud A."/>
            <person name="Hajiyev E."/>
            <person name="Babayeva S."/>
            <person name="Izzatullayeva V."/>
            <person name="Mammadov A."/>
            <person name="Mammadov A."/>
            <person name="Sharifova S."/>
            <person name="Ojaghi J."/>
            <person name="Eynullazada K."/>
            <person name="Bayramov B."/>
            <person name="Abdulazimova A."/>
            <person name="Shahmuradov I."/>
        </authorList>
    </citation>
    <scope>NUCLEOTIDE SEQUENCE [LARGE SCALE GENOMIC DNA]</scope>
    <source>
        <strain evidence="4">cv. AG2017</strain>
        <tissue evidence="3">Leaf</tissue>
    </source>
</reference>
<sequence length="897" mass="100469">MPVWVQLRRIPLQYFHPKGISYLASAIGKPLYMDRATALCSRLDYAKVCVEVDVEKEIQNVLNVDLGNECKLEVLVDTPWLPEKCARCKVFGHNCSSTPETAPPEVTEGSMAPADGSTAAKDPTIFKANILGGPRMATSSRSDAVKVVGNAELVTSVQLAAKKNTDNAINNSEELTSNTATGCPVEEKDAGAARNDLNKGKNKVSSQGDFPQIDNKPIGIELVGGRGNETNSDDELEVMESRVKDSRQLRSTSMEVAKLVKRVQGKRKSRVGKEVKEIDEVKVVGREMAIDQSMRDFTDFIASSELKDHPFTGCYFMWCNKRQERFQVRKIDRAMVKNTWFQRDIASSVEFLPPVADLQTQLAQVQTSILESDCMATDLLKKELDLRVDLSEVIDKEEKLLKQKSRVAWLNAGDQNTAFFHRAVKERNARSSIRVLYSNFDAKLEGIQEIKAEAVTFFQELLGRKDDRVVGISAAQLSHILKRKVSHAHYQSLLSPITEEEIKTALFLMGNDKSPGPNGFTYFLLNSLEAMGFPLDFLRWIKGCITSPYFSVAINVTLASYFVGKRGLRQGDPLSPDLFVIAMEVFSNLLDSAAEEGRVRFHPRCKSIKLTQLCFADDMFLFTNGSKESLIAIMDVLNTFYNWFGLKLNPQKSEIFTGGLREEGISELVNCSGFKRGALPVRYLGLPLVSGKLSSKSCEAPTERIVKRLRSWSTKYLSYASRVQLIRSVLFGMASYWCSHFILPKKVIMLEQQKCRSFLWKGLEQHTGGGNLRTLLSPYIRYRVSPGTGVSFWYDTWLPIGPLINYCTKELQCFPSLKEHATVNMILDEGHYVPQLAKRVYDYNKGQSCPILNLKGFIVPPCVAKVGNAVRQHGYGVVLGEPLHDLGCHLQMHPQEL</sequence>
<evidence type="ECO:0000259" key="2">
    <source>
        <dbReference type="Pfam" id="PF00078"/>
    </source>
</evidence>
<dbReference type="Pfam" id="PF00078">
    <property type="entry name" value="RVT_1"/>
    <property type="match status" value="1"/>
</dbReference>
<accession>A0A2I0I9M7</accession>
<feature type="domain" description="Reverse transcriptase" evidence="2">
    <location>
        <begin position="523"/>
        <end position="687"/>
    </location>
</feature>
<feature type="region of interest" description="Disordered" evidence="1">
    <location>
        <begin position="195"/>
        <end position="234"/>
    </location>
</feature>
<evidence type="ECO:0000313" key="3">
    <source>
        <dbReference type="EMBL" id="PKI40699.1"/>
    </source>
</evidence>
<dbReference type="EMBL" id="PGOL01003508">
    <property type="protein sequence ID" value="PKI40699.1"/>
    <property type="molecule type" value="Genomic_DNA"/>
</dbReference>
<comment type="caution">
    <text evidence="3">The sequence shown here is derived from an EMBL/GenBank/DDBJ whole genome shotgun (WGS) entry which is preliminary data.</text>
</comment>
<feature type="region of interest" description="Disordered" evidence="1">
    <location>
        <begin position="99"/>
        <end position="118"/>
    </location>
</feature>
<dbReference type="Proteomes" id="UP000233551">
    <property type="component" value="Unassembled WGS sequence"/>
</dbReference>
<name>A0A2I0I9M7_PUNGR</name>